<dbReference type="Proteomes" id="UP000002748">
    <property type="component" value="Unassembled WGS sequence"/>
</dbReference>
<feature type="region of interest" description="Disordered" evidence="5">
    <location>
        <begin position="484"/>
        <end position="515"/>
    </location>
</feature>
<organism evidence="7 8">
    <name type="scientific">Trichosporon asahii var. asahii (strain ATCC 90039 / CBS 2479 / JCM 2466 / KCTC 7840 / NBRC 103889/ NCYC 2677 / UAMH 7654)</name>
    <name type="common">Yeast</name>
    <dbReference type="NCBI Taxonomy" id="1186058"/>
    <lineage>
        <taxon>Eukaryota</taxon>
        <taxon>Fungi</taxon>
        <taxon>Dikarya</taxon>
        <taxon>Basidiomycota</taxon>
        <taxon>Agaricomycotina</taxon>
        <taxon>Tremellomycetes</taxon>
        <taxon>Trichosporonales</taxon>
        <taxon>Trichosporonaceae</taxon>
        <taxon>Trichosporon</taxon>
    </lineage>
</organism>
<evidence type="ECO:0000256" key="1">
    <source>
        <dbReference type="ARBA" id="ARBA00004123"/>
    </source>
</evidence>
<feature type="domain" description="Velvet" evidence="6">
    <location>
        <begin position="287"/>
        <end position="495"/>
    </location>
</feature>
<feature type="compositionally biased region" description="Low complexity" evidence="5">
    <location>
        <begin position="59"/>
        <end position="69"/>
    </location>
</feature>
<name>J5RB80_TRIAS</name>
<keyword evidence="3" id="KW-0804">Transcription</keyword>
<dbReference type="InterPro" id="IPR037525">
    <property type="entry name" value="Velvet_dom"/>
</dbReference>
<accession>J5RB80</accession>
<dbReference type="GeneID" id="25990612"/>
<feature type="compositionally biased region" description="Low complexity" evidence="5">
    <location>
        <begin position="76"/>
        <end position="90"/>
    </location>
</feature>
<dbReference type="GO" id="GO:0005634">
    <property type="term" value="C:nucleus"/>
    <property type="evidence" value="ECO:0007669"/>
    <property type="project" value="UniProtKB-SubCell"/>
</dbReference>
<feature type="compositionally biased region" description="Pro residues" evidence="5">
    <location>
        <begin position="167"/>
        <end position="199"/>
    </location>
</feature>
<dbReference type="HOGENOM" id="CLU_529125_0_0_1"/>
<comment type="subcellular location">
    <subcellularLocation>
        <location evidence="1">Nucleus</location>
    </subcellularLocation>
</comment>
<dbReference type="PANTHER" id="PTHR33572">
    <property type="entry name" value="SPORE DEVELOPMENT REGULATOR VOSA"/>
    <property type="match status" value="1"/>
</dbReference>
<evidence type="ECO:0000256" key="2">
    <source>
        <dbReference type="ARBA" id="ARBA00023015"/>
    </source>
</evidence>
<evidence type="ECO:0000256" key="3">
    <source>
        <dbReference type="ARBA" id="ARBA00023163"/>
    </source>
</evidence>
<feature type="compositionally biased region" description="Low complexity" evidence="5">
    <location>
        <begin position="221"/>
        <end position="252"/>
    </location>
</feature>
<evidence type="ECO:0000313" key="7">
    <source>
        <dbReference type="EMBL" id="EJT51688.1"/>
    </source>
</evidence>
<dbReference type="OrthoDB" id="3056235at2759"/>
<feature type="compositionally biased region" description="Basic and acidic residues" evidence="5">
    <location>
        <begin position="487"/>
        <end position="501"/>
    </location>
</feature>
<dbReference type="PROSITE" id="PS51821">
    <property type="entry name" value="VELVET"/>
    <property type="match status" value="1"/>
</dbReference>
<feature type="region of interest" description="Disordered" evidence="5">
    <location>
        <begin position="1"/>
        <end position="257"/>
    </location>
</feature>
<gene>
    <name evidence="7" type="ORF">A1Q1_07100</name>
</gene>
<feature type="region of interest" description="Disordered" evidence="5">
    <location>
        <begin position="362"/>
        <end position="381"/>
    </location>
</feature>
<dbReference type="KEGG" id="tasa:A1Q1_07100"/>
<feature type="compositionally biased region" description="Acidic residues" evidence="5">
    <location>
        <begin position="502"/>
        <end position="515"/>
    </location>
</feature>
<protein>
    <recommendedName>
        <fullName evidence="6">Velvet domain-containing protein</fullName>
    </recommendedName>
</protein>
<proteinExistence type="predicted"/>
<evidence type="ECO:0000256" key="5">
    <source>
        <dbReference type="SAM" id="MobiDB-lite"/>
    </source>
</evidence>
<comment type="caution">
    <text evidence="7">The sequence shown here is derived from an EMBL/GenBank/DDBJ whole genome shotgun (WGS) entry which is preliminary data.</text>
</comment>
<evidence type="ECO:0000259" key="6">
    <source>
        <dbReference type="PROSITE" id="PS51821"/>
    </source>
</evidence>
<dbReference type="InterPro" id="IPR021740">
    <property type="entry name" value="Velvet"/>
</dbReference>
<dbReference type="EMBL" id="ALBS01000048">
    <property type="protein sequence ID" value="EJT51688.1"/>
    <property type="molecule type" value="Genomic_DNA"/>
</dbReference>
<dbReference type="PANTHER" id="PTHR33572:SF3">
    <property type="entry name" value="VELVET COMPLEX SUBUNIT B"/>
    <property type="match status" value="1"/>
</dbReference>
<feature type="compositionally biased region" description="Basic and acidic residues" evidence="5">
    <location>
        <begin position="36"/>
        <end position="51"/>
    </location>
</feature>
<evidence type="ECO:0000256" key="4">
    <source>
        <dbReference type="ARBA" id="ARBA00023242"/>
    </source>
</evidence>
<keyword evidence="4" id="KW-0539">Nucleus</keyword>
<dbReference type="AlphaFoldDB" id="J5RB80"/>
<dbReference type="InterPro" id="IPR038491">
    <property type="entry name" value="Velvet_dom_sf"/>
</dbReference>
<dbReference type="VEuPathDB" id="FungiDB:A1Q1_07100"/>
<dbReference type="Gene3D" id="2.60.40.3960">
    <property type="entry name" value="Velvet domain"/>
    <property type="match status" value="1"/>
</dbReference>
<keyword evidence="2" id="KW-0805">Transcription regulation</keyword>
<sequence>MDRDRARGTPGSGSNDLRHDDDRYSHHHAYAGPSRSRYESRYDYGSSRDDLSPPPSWGQSAPPGRPSSSSRHHSSHSSGYPSHQHYSYSYPYPPPPPSAHHPRANDAPATSSAPPPHPSAWGPQHWAPPPHPGYSPSYSGPTGPSYPSTSSAPHNSNMRHPHHRGSLPPPSRPPPSPPPPASPSQIRAPPPPASAPSPPRSGASSPPAGYLPGFQPDYARARAGATRRPSATSAAAESASAVAAPAGNATSADVRPPPTEAYLLLRPHRVPRGGWPPSTDPQQAVDSTGWSYNLVVLQHPERGKALGVEQLRRGWPPLTPPLIVQLIVKDQDGQEIPTDNPALARRLVHLTMSVELVSPDGSESRAMMRVRPPSPRGNVQPYYPASAPPPYSVQRTLLGSSVRTAQVLTRENRKGLYFIFQDMVVRPEGKYALDGKVLDLAGPPHIGTSIGVTHPLAFCRTQPFDVIIPQDFPSPVPITPLSAEFLRQGERHLGRRPRNDEGEGESEGEDGGGNE</sequence>
<dbReference type="RefSeq" id="XP_014182824.1">
    <property type="nucleotide sequence ID" value="XM_014327349.1"/>
</dbReference>
<evidence type="ECO:0000313" key="8">
    <source>
        <dbReference type="Proteomes" id="UP000002748"/>
    </source>
</evidence>
<reference evidence="7 8" key="1">
    <citation type="journal article" date="2012" name="Eukaryot. Cell">
        <title>Draft genome sequence of CBS 2479, the standard type strain of Trichosporon asahii.</title>
        <authorList>
            <person name="Yang R.Y."/>
            <person name="Li H.T."/>
            <person name="Zhu H."/>
            <person name="Zhou G.P."/>
            <person name="Wang M."/>
            <person name="Wang L."/>
        </authorList>
    </citation>
    <scope>NUCLEOTIDE SEQUENCE [LARGE SCALE GENOMIC DNA]</scope>
    <source>
        <strain evidence="8">ATCC 90039 / CBS 2479 / JCM 2466 / KCTC 7840 / NCYC 2677 / UAMH 7654</strain>
    </source>
</reference>
<feature type="compositionally biased region" description="Low complexity" evidence="5">
    <location>
        <begin position="134"/>
        <end position="153"/>
    </location>
</feature>
<dbReference type="Pfam" id="PF11754">
    <property type="entry name" value="Velvet"/>
    <property type="match status" value="1"/>
</dbReference>